<dbReference type="PANTHER" id="PTHR11360">
    <property type="entry name" value="MONOCARBOXYLATE TRANSPORTER"/>
    <property type="match status" value="1"/>
</dbReference>
<dbReference type="PANTHER" id="PTHR11360:SF308">
    <property type="entry name" value="BLL3089 PROTEIN"/>
    <property type="match status" value="1"/>
</dbReference>
<feature type="domain" description="Major facilitator superfamily (MFS) profile" evidence="5">
    <location>
        <begin position="14"/>
        <end position="403"/>
    </location>
</feature>
<feature type="transmembrane region" description="Helical" evidence="4">
    <location>
        <begin position="312"/>
        <end position="334"/>
    </location>
</feature>
<feature type="transmembrane region" description="Helical" evidence="4">
    <location>
        <begin position="381"/>
        <end position="398"/>
    </location>
</feature>
<organism evidence="6 7">
    <name type="scientific">Jannaschia pagri</name>
    <dbReference type="NCBI Taxonomy" id="2829797"/>
    <lineage>
        <taxon>Bacteria</taxon>
        <taxon>Pseudomonadati</taxon>
        <taxon>Pseudomonadota</taxon>
        <taxon>Alphaproteobacteria</taxon>
        <taxon>Rhodobacterales</taxon>
        <taxon>Roseobacteraceae</taxon>
        <taxon>Jannaschia</taxon>
    </lineage>
</organism>
<keyword evidence="2 4" id="KW-1133">Transmembrane helix</keyword>
<feature type="transmembrane region" description="Helical" evidence="4">
    <location>
        <begin position="49"/>
        <end position="69"/>
    </location>
</feature>
<protein>
    <submittedName>
        <fullName evidence="6">MFS transporter</fullName>
    </submittedName>
</protein>
<proteinExistence type="predicted"/>
<keyword evidence="3 4" id="KW-0472">Membrane</keyword>
<feature type="transmembrane region" description="Helical" evidence="4">
    <location>
        <begin position="222"/>
        <end position="243"/>
    </location>
</feature>
<dbReference type="SUPFAM" id="SSF103473">
    <property type="entry name" value="MFS general substrate transporter"/>
    <property type="match status" value="1"/>
</dbReference>
<dbReference type="Pfam" id="PF07690">
    <property type="entry name" value="MFS_1"/>
    <property type="match status" value="1"/>
</dbReference>
<dbReference type="PROSITE" id="PS50850">
    <property type="entry name" value="MFS"/>
    <property type="match status" value="1"/>
</dbReference>
<evidence type="ECO:0000256" key="3">
    <source>
        <dbReference type="ARBA" id="ARBA00023136"/>
    </source>
</evidence>
<evidence type="ECO:0000256" key="2">
    <source>
        <dbReference type="ARBA" id="ARBA00022989"/>
    </source>
</evidence>
<dbReference type="InterPro" id="IPR036259">
    <property type="entry name" value="MFS_trans_sf"/>
</dbReference>
<feature type="transmembrane region" description="Helical" evidence="4">
    <location>
        <begin position="288"/>
        <end position="306"/>
    </location>
</feature>
<dbReference type="InterPro" id="IPR050327">
    <property type="entry name" value="Proton-linked_MCT"/>
</dbReference>
<dbReference type="Gene3D" id="1.20.1250.20">
    <property type="entry name" value="MFS general substrate transporter like domains"/>
    <property type="match status" value="2"/>
</dbReference>
<dbReference type="Proteomes" id="UP000786693">
    <property type="component" value="Unassembled WGS sequence"/>
</dbReference>
<feature type="transmembrane region" description="Helical" evidence="4">
    <location>
        <begin position="139"/>
        <end position="162"/>
    </location>
</feature>
<evidence type="ECO:0000313" key="7">
    <source>
        <dbReference type="Proteomes" id="UP000786693"/>
    </source>
</evidence>
<feature type="transmembrane region" description="Helical" evidence="4">
    <location>
        <begin position="168"/>
        <end position="189"/>
    </location>
</feature>
<feature type="transmembrane region" description="Helical" evidence="4">
    <location>
        <begin position="105"/>
        <end position="127"/>
    </location>
</feature>
<dbReference type="InterPro" id="IPR020846">
    <property type="entry name" value="MFS_dom"/>
</dbReference>
<sequence>MTSTGAFLRDNAPFLSAGVLISFTSSYGQTFFIGLFAGQIMADFSLTDGQWGALYAVATTISAAVMVFVGPVSDRLRIRQLAVATSLLLILACLMMAGASHVAGLALTVFLLRFAGQGMMSHLAALAMARWFVATRGRALSISAMGFALGQAVLPIVFVAGMAVIDWRWLWCFAAGAVLVSIPVVLRLLRTERTPQSIATETAVTGLGGRHWTRGQMLRHGLFWALVPLLLGPPAFGTALFFHQVHLVETKGWTLAGYVALLPLFTLVSVVVTLTSGMVLDRVGAGRLIRVYLLPFALAFLLMGWTQSLGGAALALAVFGLGTGLQATVPTAFWAEFYGTQHLGAIKALAAAIMVLGSALGPGLTGWIIDRGLTFPDQMTAIAVYFVFAAALATLGIHRARRR</sequence>
<reference evidence="6 7" key="1">
    <citation type="submission" date="2021-05" db="EMBL/GenBank/DDBJ databases">
        <title>Bacteria Genome sequencing.</title>
        <authorList>
            <person name="Takabe Y."/>
            <person name="Nakajima Y."/>
            <person name="Suzuki S."/>
            <person name="Shiozaki T."/>
        </authorList>
    </citation>
    <scope>NUCLEOTIDE SEQUENCE [LARGE SCALE GENOMIC DNA]</scope>
    <source>
        <strain evidence="6 7">AI_62</strain>
    </source>
</reference>
<feature type="transmembrane region" description="Helical" evidence="4">
    <location>
        <begin position="81"/>
        <end position="99"/>
    </location>
</feature>
<gene>
    <name evidence="6" type="ORF">JANAI62_18940</name>
</gene>
<dbReference type="RefSeq" id="WP_220748771.1">
    <property type="nucleotide sequence ID" value="NZ_BPFH01000003.1"/>
</dbReference>
<feature type="transmembrane region" description="Helical" evidence="4">
    <location>
        <begin position="12"/>
        <end position="37"/>
    </location>
</feature>
<name>A0ABQ4NLI4_9RHOB</name>
<dbReference type="InterPro" id="IPR011701">
    <property type="entry name" value="MFS"/>
</dbReference>
<comment type="caution">
    <text evidence="6">The sequence shown here is derived from an EMBL/GenBank/DDBJ whole genome shotgun (WGS) entry which is preliminary data.</text>
</comment>
<evidence type="ECO:0000256" key="1">
    <source>
        <dbReference type="ARBA" id="ARBA00022692"/>
    </source>
</evidence>
<evidence type="ECO:0000256" key="4">
    <source>
        <dbReference type="SAM" id="Phobius"/>
    </source>
</evidence>
<accession>A0ABQ4NLI4</accession>
<evidence type="ECO:0000259" key="5">
    <source>
        <dbReference type="PROSITE" id="PS50850"/>
    </source>
</evidence>
<keyword evidence="1 4" id="KW-0812">Transmembrane</keyword>
<feature type="transmembrane region" description="Helical" evidence="4">
    <location>
        <begin position="255"/>
        <end position="276"/>
    </location>
</feature>
<keyword evidence="7" id="KW-1185">Reference proteome</keyword>
<feature type="transmembrane region" description="Helical" evidence="4">
    <location>
        <begin position="346"/>
        <end position="369"/>
    </location>
</feature>
<evidence type="ECO:0000313" key="6">
    <source>
        <dbReference type="EMBL" id="GIT95271.1"/>
    </source>
</evidence>
<dbReference type="EMBL" id="BPFH01000003">
    <property type="protein sequence ID" value="GIT95271.1"/>
    <property type="molecule type" value="Genomic_DNA"/>
</dbReference>